<dbReference type="Proteomes" id="UP000494125">
    <property type="component" value="Unassembled WGS sequence"/>
</dbReference>
<gene>
    <name evidence="1" type="ORF">BDI24065_02889</name>
</gene>
<organism evidence="1 2">
    <name type="scientific">Burkholderia diffusa</name>
    <dbReference type="NCBI Taxonomy" id="488732"/>
    <lineage>
        <taxon>Bacteria</taxon>
        <taxon>Pseudomonadati</taxon>
        <taxon>Pseudomonadota</taxon>
        <taxon>Betaproteobacteria</taxon>
        <taxon>Burkholderiales</taxon>
        <taxon>Burkholderiaceae</taxon>
        <taxon>Burkholderia</taxon>
        <taxon>Burkholderia cepacia complex</taxon>
    </lineage>
</organism>
<evidence type="ECO:0000313" key="2">
    <source>
        <dbReference type="Proteomes" id="UP000494125"/>
    </source>
</evidence>
<dbReference type="AlphaFoldDB" id="A0A6P2KYC4"/>
<dbReference type="EMBL" id="CABVPN010000013">
    <property type="protein sequence ID" value="VWB61955.1"/>
    <property type="molecule type" value="Genomic_DNA"/>
</dbReference>
<keyword evidence="2" id="KW-1185">Reference proteome</keyword>
<reference evidence="1 2" key="1">
    <citation type="submission" date="2019-09" db="EMBL/GenBank/DDBJ databases">
        <authorList>
            <person name="Depoorter E."/>
        </authorList>
    </citation>
    <scope>NUCLEOTIDE SEQUENCE [LARGE SCALE GENOMIC DNA]</scope>
    <source>
        <strain evidence="1">LMG 24065</strain>
    </source>
</reference>
<accession>A0A6P2KYC4</accession>
<sequence length="36" mass="3946">MSTGFLPSRVDDSLSVACLPDDPGERNIQNSYISFN</sequence>
<evidence type="ECO:0000313" key="1">
    <source>
        <dbReference type="EMBL" id="VWB61955.1"/>
    </source>
</evidence>
<name>A0A6P2KYC4_9BURK</name>
<protein>
    <submittedName>
        <fullName evidence="1">Uncharacterized protein</fullName>
    </submittedName>
</protein>
<proteinExistence type="predicted"/>